<accession>A0A4S2KX55</accession>
<dbReference type="EMBL" id="QBLH01000574">
    <property type="protein sequence ID" value="TGZ54723.1"/>
    <property type="molecule type" value="Genomic_DNA"/>
</dbReference>
<dbReference type="Proteomes" id="UP000310200">
    <property type="component" value="Unassembled WGS sequence"/>
</dbReference>
<sequence>MKEIKVRAIRRAVRYEEKARQSGKIIVQACIKNLERSRPRKEESKWEKKRRELIERAGMEKEQLRREMEAGDREAVGNLVKRIEEKEKEERQIKIN</sequence>
<proteinExistence type="predicted"/>
<evidence type="ECO:0000313" key="1">
    <source>
        <dbReference type="EMBL" id="TGZ54723.1"/>
    </source>
</evidence>
<organism evidence="1 2">
    <name type="scientific">Temnothorax longispinosus</name>
    <dbReference type="NCBI Taxonomy" id="300112"/>
    <lineage>
        <taxon>Eukaryota</taxon>
        <taxon>Metazoa</taxon>
        <taxon>Ecdysozoa</taxon>
        <taxon>Arthropoda</taxon>
        <taxon>Hexapoda</taxon>
        <taxon>Insecta</taxon>
        <taxon>Pterygota</taxon>
        <taxon>Neoptera</taxon>
        <taxon>Endopterygota</taxon>
        <taxon>Hymenoptera</taxon>
        <taxon>Apocrita</taxon>
        <taxon>Aculeata</taxon>
        <taxon>Formicoidea</taxon>
        <taxon>Formicidae</taxon>
        <taxon>Myrmicinae</taxon>
        <taxon>Temnothorax</taxon>
    </lineage>
</organism>
<gene>
    <name evidence="1" type="ORF">DBV15_12941</name>
</gene>
<name>A0A4S2KX55_9HYME</name>
<feature type="non-terminal residue" evidence="1">
    <location>
        <position position="96"/>
    </location>
</feature>
<reference evidence="1 2" key="1">
    <citation type="journal article" date="2019" name="Philos. Trans. R. Soc. Lond., B, Biol. Sci.">
        <title>Ant behaviour and brain gene expression of defending hosts depend on the ecological success of the intruding social parasite.</title>
        <authorList>
            <person name="Kaur R."/>
            <person name="Stoldt M."/>
            <person name="Jongepier E."/>
            <person name="Feldmeyer B."/>
            <person name="Menzel F."/>
            <person name="Bornberg-Bauer E."/>
            <person name="Foitzik S."/>
        </authorList>
    </citation>
    <scope>NUCLEOTIDE SEQUENCE [LARGE SCALE GENOMIC DNA]</scope>
    <source>
        <tissue evidence="1">Whole body</tissue>
    </source>
</reference>
<comment type="caution">
    <text evidence="1">The sequence shown here is derived from an EMBL/GenBank/DDBJ whole genome shotgun (WGS) entry which is preliminary data.</text>
</comment>
<protein>
    <submittedName>
        <fullName evidence="1">Uncharacterized protein</fullName>
    </submittedName>
</protein>
<keyword evidence="2" id="KW-1185">Reference proteome</keyword>
<evidence type="ECO:0000313" key="2">
    <source>
        <dbReference type="Proteomes" id="UP000310200"/>
    </source>
</evidence>
<dbReference type="AlphaFoldDB" id="A0A4S2KX55"/>